<reference evidence="2 3" key="1">
    <citation type="journal article" date="2023" name="Sci. Data">
        <title>Genome assembly of the Korean intertidal mud-creeper Batillaria attramentaria.</title>
        <authorList>
            <person name="Patra A.K."/>
            <person name="Ho P.T."/>
            <person name="Jun S."/>
            <person name="Lee S.J."/>
            <person name="Kim Y."/>
            <person name="Won Y.J."/>
        </authorList>
    </citation>
    <scope>NUCLEOTIDE SEQUENCE [LARGE SCALE GENOMIC DNA]</scope>
    <source>
        <strain evidence="2">Wonlab-2016</strain>
    </source>
</reference>
<feature type="region of interest" description="Disordered" evidence="1">
    <location>
        <begin position="199"/>
        <end position="241"/>
    </location>
</feature>
<dbReference type="AlphaFoldDB" id="A0ABD0JBX0"/>
<name>A0ABD0JBX0_9CAEN</name>
<feature type="compositionally biased region" description="Polar residues" evidence="1">
    <location>
        <begin position="141"/>
        <end position="153"/>
    </location>
</feature>
<feature type="compositionally biased region" description="Polar residues" evidence="1">
    <location>
        <begin position="224"/>
        <end position="241"/>
    </location>
</feature>
<evidence type="ECO:0000256" key="1">
    <source>
        <dbReference type="SAM" id="MobiDB-lite"/>
    </source>
</evidence>
<proteinExistence type="predicted"/>
<organism evidence="2 3">
    <name type="scientific">Batillaria attramentaria</name>
    <dbReference type="NCBI Taxonomy" id="370345"/>
    <lineage>
        <taxon>Eukaryota</taxon>
        <taxon>Metazoa</taxon>
        <taxon>Spiralia</taxon>
        <taxon>Lophotrochozoa</taxon>
        <taxon>Mollusca</taxon>
        <taxon>Gastropoda</taxon>
        <taxon>Caenogastropoda</taxon>
        <taxon>Sorbeoconcha</taxon>
        <taxon>Cerithioidea</taxon>
        <taxon>Batillariidae</taxon>
        <taxon>Batillaria</taxon>
    </lineage>
</organism>
<feature type="compositionally biased region" description="Basic residues" evidence="1">
    <location>
        <begin position="205"/>
        <end position="223"/>
    </location>
</feature>
<gene>
    <name evidence="2" type="ORF">BaRGS_00036580</name>
</gene>
<protein>
    <submittedName>
        <fullName evidence="2">Uncharacterized protein</fullName>
    </submittedName>
</protein>
<accession>A0ABD0JBX0</accession>
<evidence type="ECO:0000313" key="3">
    <source>
        <dbReference type="Proteomes" id="UP001519460"/>
    </source>
</evidence>
<comment type="caution">
    <text evidence="2">The sequence shown here is derived from an EMBL/GenBank/DDBJ whole genome shotgun (WGS) entry which is preliminary data.</text>
</comment>
<dbReference type="Proteomes" id="UP001519460">
    <property type="component" value="Unassembled WGS sequence"/>
</dbReference>
<sequence>MLLPDTFPVERVVCAPGEHSDHGTIRWDSHTKERWGRRCEEQTTFLLEVGDERGSTVGQVFDEGKTDETRQGGTGLRERGRQDLGAVVKVHISSFNSLIAKTERKLATQYGDCVLYTPYCGVRSVVREASVKSFPHRHLPPSNSLGRSPTQSGPRPAHRASSAVRPPACSRCPETSSSVTCCRENLIATVAVSIIGSNASPGSRGKFRRPGRVYKTKKRRTSGHHWTSQTSATSLRVLSAN</sequence>
<keyword evidence="3" id="KW-1185">Reference proteome</keyword>
<feature type="region of interest" description="Disordered" evidence="1">
    <location>
        <begin position="134"/>
        <end position="171"/>
    </location>
</feature>
<evidence type="ECO:0000313" key="2">
    <source>
        <dbReference type="EMBL" id="KAK7468167.1"/>
    </source>
</evidence>
<dbReference type="EMBL" id="JACVVK020000520">
    <property type="protein sequence ID" value="KAK7468167.1"/>
    <property type="molecule type" value="Genomic_DNA"/>
</dbReference>